<evidence type="ECO:0000313" key="1">
    <source>
        <dbReference type="EMBL" id="KIM51018.1"/>
    </source>
</evidence>
<evidence type="ECO:0000313" key="2">
    <source>
        <dbReference type="Proteomes" id="UP000053989"/>
    </source>
</evidence>
<dbReference type="HOGENOM" id="CLU_3070040_0_0_1"/>
<dbReference type="Proteomes" id="UP000053989">
    <property type="component" value="Unassembled WGS sequence"/>
</dbReference>
<reference evidence="1 2" key="1">
    <citation type="submission" date="2014-04" db="EMBL/GenBank/DDBJ databases">
        <authorList>
            <consortium name="DOE Joint Genome Institute"/>
            <person name="Kuo A."/>
            <person name="Kohler A."/>
            <person name="Nagy L.G."/>
            <person name="Floudas D."/>
            <person name="Copeland A."/>
            <person name="Barry K.W."/>
            <person name="Cichocki N."/>
            <person name="Veneault-Fourrey C."/>
            <person name="LaButti K."/>
            <person name="Lindquist E.A."/>
            <person name="Lipzen A."/>
            <person name="Lundell T."/>
            <person name="Morin E."/>
            <person name="Murat C."/>
            <person name="Sun H."/>
            <person name="Tunlid A."/>
            <person name="Henrissat B."/>
            <person name="Grigoriev I.V."/>
            <person name="Hibbett D.S."/>
            <person name="Martin F."/>
            <person name="Nordberg H.P."/>
            <person name="Cantor M.N."/>
            <person name="Hua S.X."/>
        </authorList>
    </citation>
    <scope>NUCLEOTIDE SEQUENCE [LARGE SCALE GENOMIC DNA]</scope>
    <source>
        <strain evidence="1 2">Foug A</strain>
    </source>
</reference>
<proteinExistence type="predicted"/>
<accession>A0A0C2YMQ2</accession>
<name>A0A0C2YMQ2_9AGAM</name>
<dbReference type="EMBL" id="KN822297">
    <property type="protein sequence ID" value="KIM51018.1"/>
    <property type="molecule type" value="Genomic_DNA"/>
</dbReference>
<dbReference type="InParanoid" id="A0A0C2YMQ2"/>
<protein>
    <submittedName>
        <fullName evidence="1">Uncharacterized protein</fullName>
    </submittedName>
</protein>
<reference evidence="2" key="2">
    <citation type="submission" date="2015-01" db="EMBL/GenBank/DDBJ databases">
        <title>Evolutionary Origins and Diversification of the Mycorrhizal Mutualists.</title>
        <authorList>
            <consortium name="DOE Joint Genome Institute"/>
            <consortium name="Mycorrhizal Genomics Consortium"/>
            <person name="Kohler A."/>
            <person name="Kuo A."/>
            <person name="Nagy L.G."/>
            <person name="Floudas D."/>
            <person name="Copeland A."/>
            <person name="Barry K.W."/>
            <person name="Cichocki N."/>
            <person name="Veneault-Fourrey C."/>
            <person name="LaButti K."/>
            <person name="Lindquist E.A."/>
            <person name="Lipzen A."/>
            <person name="Lundell T."/>
            <person name="Morin E."/>
            <person name="Murat C."/>
            <person name="Riley R."/>
            <person name="Ohm R."/>
            <person name="Sun H."/>
            <person name="Tunlid A."/>
            <person name="Henrissat B."/>
            <person name="Grigoriev I.V."/>
            <person name="Hibbett D.S."/>
            <person name="Martin F."/>
        </authorList>
    </citation>
    <scope>NUCLEOTIDE SEQUENCE [LARGE SCALE GENOMIC DNA]</scope>
    <source>
        <strain evidence="2">Foug A</strain>
    </source>
</reference>
<keyword evidence="2" id="KW-1185">Reference proteome</keyword>
<gene>
    <name evidence="1" type="ORF">SCLCIDRAFT_1224936</name>
</gene>
<dbReference type="AlphaFoldDB" id="A0A0C2YMQ2"/>
<sequence>MVTHHRWLSSTDERVSLRWLRAHAYFPRFGHICLNQVNLLAVLERSCRQNIGE</sequence>
<organism evidence="1 2">
    <name type="scientific">Scleroderma citrinum Foug A</name>
    <dbReference type="NCBI Taxonomy" id="1036808"/>
    <lineage>
        <taxon>Eukaryota</taxon>
        <taxon>Fungi</taxon>
        <taxon>Dikarya</taxon>
        <taxon>Basidiomycota</taxon>
        <taxon>Agaricomycotina</taxon>
        <taxon>Agaricomycetes</taxon>
        <taxon>Agaricomycetidae</taxon>
        <taxon>Boletales</taxon>
        <taxon>Sclerodermatineae</taxon>
        <taxon>Sclerodermataceae</taxon>
        <taxon>Scleroderma</taxon>
    </lineage>
</organism>